<evidence type="ECO:0000313" key="2">
    <source>
        <dbReference type="EMBL" id="PTL71290.1"/>
    </source>
</evidence>
<proteinExistence type="predicted"/>
<comment type="caution">
    <text evidence="2">The sequence shown here is derived from an EMBL/GenBank/DDBJ whole genome shotgun (WGS) entry which is preliminary data.</text>
</comment>
<evidence type="ECO:0000259" key="1">
    <source>
        <dbReference type="Pfam" id="PF14534"/>
    </source>
</evidence>
<protein>
    <submittedName>
        <fullName evidence="2">DUF4440 domain-containing protein</fullName>
    </submittedName>
</protein>
<dbReference type="Gene3D" id="3.10.450.50">
    <property type="match status" value="1"/>
</dbReference>
<dbReference type="InterPro" id="IPR027843">
    <property type="entry name" value="DUF4440"/>
</dbReference>
<sequence length="122" mass="13085">MTELTMDALLAAEKAGWASLMESRGGDFYGALMTPEAVMILADGSILDRDAIIANLNDAPAWDDVNLSDERVVPAGSDAAALVYRARAIRRGQPAFEALMTSVYCRTGDTVRLSLYQQTALG</sequence>
<dbReference type="EMBL" id="PZPL01000002">
    <property type="protein sequence ID" value="PTL71290.1"/>
    <property type="molecule type" value="Genomic_DNA"/>
</dbReference>
<reference evidence="2 3" key="1">
    <citation type="submission" date="2018-03" db="EMBL/GenBank/DDBJ databases">
        <title>Bacteriophage NCPPB3778 and a type I-E CRISPR drive the evolution of the US Biological Select Agent, Rathayibacter toxicus.</title>
        <authorList>
            <person name="Davis E.W.II."/>
            <person name="Tabima J.F."/>
            <person name="Weisberg A.J."/>
            <person name="Dantas Lopes L."/>
            <person name="Wiseman M.S."/>
            <person name="Wiseman M.S."/>
            <person name="Pupko T."/>
            <person name="Belcher M.S."/>
            <person name="Sechler A.J."/>
            <person name="Tancos M.A."/>
            <person name="Schroeder B.K."/>
            <person name="Murray T.D."/>
            <person name="Luster D.G."/>
            <person name="Schneider W.L."/>
            <person name="Rogers E."/>
            <person name="Andreote F.D."/>
            <person name="Grunwald N.J."/>
            <person name="Putnam M.L."/>
            <person name="Chang J.H."/>
        </authorList>
    </citation>
    <scope>NUCLEOTIDE SEQUENCE [LARGE SCALE GENOMIC DNA]</scope>
    <source>
        <strain evidence="2 3">DSM 15933</strain>
    </source>
</reference>
<keyword evidence="3" id="KW-1185">Reference proteome</keyword>
<accession>A0A2T4UP30</accession>
<gene>
    <name evidence="2" type="ORF">C1I63_18870</name>
</gene>
<feature type="domain" description="DUF4440" evidence="1">
    <location>
        <begin position="10"/>
        <end position="110"/>
    </location>
</feature>
<dbReference type="InterPro" id="IPR032710">
    <property type="entry name" value="NTF2-like_dom_sf"/>
</dbReference>
<evidence type="ECO:0000313" key="3">
    <source>
        <dbReference type="Proteomes" id="UP000241085"/>
    </source>
</evidence>
<organism evidence="2 3">
    <name type="scientific">Rathayibacter caricis DSM 15933</name>
    <dbReference type="NCBI Taxonomy" id="1328867"/>
    <lineage>
        <taxon>Bacteria</taxon>
        <taxon>Bacillati</taxon>
        <taxon>Actinomycetota</taxon>
        <taxon>Actinomycetes</taxon>
        <taxon>Micrococcales</taxon>
        <taxon>Microbacteriaceae</taxon>
        <taxon>Rathayibacter</taxon>
    </lineage>
</organism>
<name>A0A2T4UP30_9MICO</name>
<dbReference type="Proteomes" id="UP000241085">
    <property type="component" value="Unassembled WGS sequence"/>
</dbReference>
<dbReference type="SUPFAM" id="SSF54427">
    <property type="entry name" value="NTF2-like"/>
    <property type="match status" value="1"/>
</dbReference>
<dbReference type="AlphaFoldDB" id="A0A2T4UP30"/>
<dbReference type="RefSeq" id="WP_107576100.1">
    <property type="nucleotide sequence ID" value="NZ_PZPL01000002.1"/>
</dbReference>
<dbReference type="Pfam" id="PF14534">
    <property type="entry name" value="DUF4440"/>
    <property type="match status" value="1"/>
</dbReference>